<feature type="domain" description="GGDEF" evidence="3">
    <location>
        <begin position="59"/>
        <end position="197"/>
    </location>
</feature>
<dbReference type="EMBL" id="JAKKSL010000006">
    <property type="protein sequence ID" value="MCI2285678.1"/>
    <property type="molecule type" value="Genomic_DNA"/>
</dbReference>
<accession>A0ABS9X616</accession>
<dbReference type="Gene3D" id="3.30.70.270">
    <property type="match status" value="1"/>
</dbReference>
<dbReference type="PROSITE" id="PS50887">
    <property type="entry name" value="GGDEF"/>
    <property type="match status" value="1"/>
</dbReference>
<dbReference type="SUPFAM" id="SSF55073">
    <property type="entry name" value="Nucleotide cyclase"/>
    <property type="match status" value="1"/>
</dbReference>
<evidence type="ECO:0000313" key="5">
    <source>
        <dbReference type="Proteomes" id="UP001139646"/>
    </source>
</evidence>
<dbReference type="RefSeq" id="WP_242288560.1">
    <property type="nucleotide sequence ID" value="NZ_JAKKSL010000006.1"/>
</dbReference>
<gene>
    <name evidence="4" type="ORF">L3081_22740</name>
</gene>
<dbReference type="CDD" id="cd01949">
    <property type="entry name" value="GGDEF"/>
    <property type="match status" value="1"/>
</dbReference>
<evidence type="ECO:0000256" key="2">
    <source>
        <dbReference type="ARBA" id="ARBA00034247"/>
    </source>
</evidence>
<comment type="catalytic activity">
    <reaction evidence="2">
        <text>2 GTP = 3',3'-c-di-GMP + 2 diphosphate</text>
        <dbReference type="Rhea" id="RHEA:24898"/>
        <dbReference type="ChEBI" id="CHEBI:33019"/>
        <dbReference type="ChEBI" id="CHEBI:37565"/>
        <dbReference type="ChEBI" id="CHEBI:58805"/>
        <dbReference type="EC" id="2.7.7.65"/>
    </reaction>
</comment>
<dbReference type="PANTHER" id="PTHR45138">
    <property type="entry name" value="REGULATORY COMPONENTS OF SENSORY TRANSDUCTION SYSTEM"/>
    <property type="match status" value="1"/>
</dbReference>
<dbReference type="EC" id="2.7.7.65" evidence="1"/>
<name>A0ABS9X616_9GAMM</name>
<dbReference type="SMART" id="SM00267">
    <property type="entry name" value="GGDEF"/>
    <property type="match status" value="1"/>
</dbReference>
<comment type="caution">
    <text evidence="4">The sequence shown here is derived from an EMBL/GenBank/DDBJ whole genome shotgun (WGS) entry which is preliminary data.</text>
</comment>
<sequence length="216" mass="24817">MAFIFLLVFFLLFFAYFQWHHNKKLTRLSIRDTLSNSFNRRYVFNYLHKSVDANYSEKNTVSIMVIDIDDFKQVNDKYGHPFGDGVIRTIAEIGNEILRTEDIIGRVGGEEFLCVLPRIDAVQSLHIARRFVNKVNEHKFTTEANHSKIQQVKVTVSIGLSTTSKTTRTSSQLYVQADKALYHAKSSGKNRAIQYQDSMQYANSGNTSKKSITFED</sequence>
<dbReference type="InterPro" id="IPR000160">
    <property type="entry name" value="GGDEF_dom"/>
</dbReference>
<dbReference type="InterPro" id="IPR043128">
    <property type="entry name" value="Rev_trsase/Diguanyl_cyclase"/>
</dbReference>
<dbReference type="NCBIfam" id="TIGR00254">
    <property type="entry name" value="GGDEF"/>
    <property type="match status" value="1"/>
</dbReference>
<reference evidence="4" key="1">
    <citation type="submission" date="2022-01" db="EMBL/GenBank/DDBJ databases">
        <title>Colwellia maritima, isolated from seawater.</title>
        <authorList>
            <person name="Kristyanto S."/>
            <person name="Jung J."/>
            <person name="Jeon C.O."/>
        </authorList>
    </citation>
    <scope>NUCLEOTIDE SEQUENCE</scope>
    <source>
        <strain evidence="4">MSW7</strain>
    </source>
</reference>
<protein>
    <recommendedName>
        <fullName evidence="1">diguanylate cyclase</fullName>
        <ecNumber evidence="1">2.7.7.65</ecNumber>
    </recommendedName>
</protein>
<proteinExistence type="predicted"/>
<keyword evidence="5" id="KW-1185">Reference proteome</keyword>
<organism evidence="4 5">
    <name type="scientific">Colwellia maritima</name>
    <dbReference type="NCBI Taxonomy" id="2912588"/>
    <lineage>
        <taxon>Bacteria</taxon>
        <taxon>Pseudomonadati</taxon>
        <taxon>Pseudomonadota</taxon>
        <taxon>Gammaproteobacteria</taxon>
        <taxon>Alteromonadales</taxon>
        <taxon>Colwelliaceae</taxon>
        <taxon>Colwellia</taxon>
    </lineage>
</organism>
<dbReference type="InterPro" id="IPR050469">
    <property type="entry name" value="Diguanylate_Cyclase"/>
</dbReference>
<dbReference type="Proteomes" id="UP001139646">
    <property type="component" value="Unassembled WGS sequence"/>
</dbReference>
<dbReference type="Pfam" id="PF00990">
    <property type="entry name" value="GGDEF"/>
    <property type="match status" value="1"/>
</dbReference>
<evidence type="ECO:0000259" key="3">
    <source>
        <dbReference type="PROSITE" id="PS50887"/>
    </source>
</evidence>
<evidence type="ECO:0000313" key="4">
    <source>
        <dbReference type="EMBL" id="MCI2285678.1"/>
    </source>
</evidence>
<dbReference type="PANTHER" id="PTHR45138:SF9">
    <property type="entry name" value="DIGUANYLATE CYCLASE DGCM-RELATED"/>
    <property type="match status" value="1"/>
</dbReference>
<dbReference type="InterPro" id="IPR029787">
    <property type="entry name" value="Nucleotide_cyclase"/>
</dbReference>
<evidence type="ECO:0000256" key="1">
    <source>
        <dbReference type="ARBA" id="ARBA00012528"/>
    </source>
</evidence>